<evidence type="ECO:0000313" key="1">
    <source>
        <dbReference type="EMBL" id="GAA4626626.1"/>
    </source>
</evidence>
<evidence type="ECO:0000313" key="2">
    <source>
        <dbReference type="Proteomes" id="UP001501442"/>
    </source>
</evidence>
<dbReference type="Proteomes" id="UP001501442">
    <property type="component" value="Unassembled WGS sequence"/>
</dbReference>
<reference evidence="2" key="1">
    <citation type="journal article" date="2019" name="Int. J. Syst. Evol. Microbiol.">
        <title>The Global Catalogue of Microorganisms (GCM) 10K type strain sequencing project: providing services to taxonomists for standard genome sequencing and annotation.</title>
        <authorList>
            <consortium name="The Broad Institute Genomics Platform"/>
            <consortium name="The Broad Institute Genome Sequencing Center for Infectious Disease"/>
            <person name="Wu L."/>
            <person name="Ma J."/>
        </authorList>
    </citation>
    <scope>NUCLEOTIDE SEQUENCE [LARGE SCALE GENOMIC DNA]</scope>
    <source>
        <strain evidence="2">JCM 17939</strain>
    </source>
</reference>
<dbReference type="EMBL" id="BAABHK010000004">
    <property type="protein sequence ID" value="GAA4626626.1"/>
    <property type="molecule type" value="Genomic_DNA"/>
</dbReference>
<accession>A0ABP8UBN5</accession>
<keyword evidence="2" id="KW-1185">Reference proteome</keyword>
<proteinExistence type="predicted"/>
<comment type="caution">
    <text evidence="1">The sequence shown here is derived from an EMBL/GenBank/DDBJ whole genome shotgun (WGS) entry which is preliminary data.</text>
</comment>
<gene>
    <name evidence="1" type="ORF">GCM10023196_035620</name>
</gene>
<name>A0ABP8UBN5_9ACTN</name>
<organism evidence="1 2">
    <name type="scientific">Actinoallomurus vinaceus</name>
    <dbReference type="NCBI Taxonomy" id="1080074"/>
    <lineage>
        <taxon>Bacteria</taxon>
        <taxon>Bacillati</taxon>
        <taxon>Actinomycetota</taxon>
        <taxon>Actinomycetes</taxon>
        <taxon>Streptosporangiales</taxon>
        <taxon>Thermomonosporaceae</taxon>
        <taxon>Actinoallomurus</taxon>
    </lineage>
</organism>
<dbReference type="RefSeq" id="WP_345431947.1">
    <property type="nucleotide sequence ID" value="NZ_BAABHK010000004.1"/>
</dbReference>
<protein>
    <submittedName>
        <fullName evidence="1">Uncharacterized protein</fullName>
    </submittedName>
</protein>
<sequence length="136" mass="14127">MPALRDMRGDHTVTLQVAAMASATTDNEQLGFVVPFNAKVTAVKWVPSAAVTANGTNYSVLSVRNRKADASGSALPATRSYAATNSSQFVPEDCTLSGTASDLLVNAGDVLTVQMIHTASGVVIPAGSVRISYQAR</sequence>